<dbReference type="EMBL" id="FNLC01000002">
    <property type="protein sequence ID" value="SDR18799.1"/>
    <property type="molecule type" value="Genomic_DNA"/>
</dbReference>
<keyword evidence="1" id="KW-0812">Transmembrane</keyword>
<reference evidence="3" key="1">
    <citation type="submission" date="2016-10" db="EMBL/GenBank/DDBJ databases">
        <authorList>
            <person name="Varghese N."/>
            <person name="Submissions S."/>
        </authorList>
    </citation>
    <scope>NUCLEOTIDE SEQUENCE [LARGE SCALE GENOMIC DNA]</scope>
    <source>
        <strain evidence="3">DSM 24767</strain>
    </source>
</reference>
<organism evidence="2 3">
    <name type="scientific">Natronobacterium texcoconense</name>
    <dbReference type="NCBI Taxonomy" id="1095778"/>
    <lineage>
        <taxon>Archaea</taxon>
        <taxon>Methanobacteriati</taxon>
        <taxon>Methanobacteriota</taxon>
        <taxon>Stenosarchaea group</taxon>
        <taxon>Halobacteria</taxon>
        <taxon>Halobacteriales</taxon>
        <taxon>Natrialbaceae</taxon>
        <taxon>Natronobacterium</taxon>
    </lineage>
</organism>
<proteinExistence type="predicted"/>
<keyword evidence="1" id="KW-1133">Transmembrane helix</keyword>
<dbReference type="AlphaFoldDB" id="A0A1H1H096"/>
<accession>A0A1H1H096</accession>
<gene>
    <name evidence="2" type="ORF">SAMN04489842_2713</name>
</gene>
<keyword evidence="3" id="KW-1185">Reference proteome</keyword>
<dbReference type="RefSeq" id="WP_139169293.1">
    <property type="nucleotide sequence ID" value="NZ_FNLC01000002.1"/>
</dbReference>
<sequence>MSRRDERLKQILLMLFAIQVSILVVIFPSLYPLLLIVLVLVSTVLFMEFTHWFDEYTWGG</sequence>
<dbReference type="STRING" id="1095778.SAMN04489842_2713"/>
<keyword evidence="1" id="KW-0472">Membrane</keyword>
<evidence type="ECO:0000313" key="2">
    <source>
        <dbReference type="EMBL" id="SDR18799.1"/>
    </source>
</evidence>
<name>A0A1H1H096_NATTX</name>
<dbReference type="Proteomes" id="UP000198848">
    <property type="component" value="Unassembled WGS sequence"/>
</dbReference>
<evidence type="ECO:0000256" key="1">
    <source>
        <dbReference type="SAM" id="Phobius"/>
    </source>
</evidence>
<feature type="transmembrane region" description="Helical" evidence="1">
    <location>
        <begin position="12"/>
        <end position="45"/>
    </location>
</feature>
<protein>
    <submittedName>
        <fullName evidence="2">Uncharacterized protein</fullName>
    </submittedName>
</protein>
<evidence type="ECO:0000313" key="3">
    <source>
        <dbReference type="Proteomes" id="UP000198848"/>
    </source>
</evidence>